<organism evidence="5 6">
    <name type="scientific">Chondrus crispus</name>
    <name type="common">Carrageen Irish moss</name>
    <name type="synonym">Polymorpha crispa</name>
    <dbReference type="NCBI Taxonomy" id="2769"/>
    <lineage>
        <taxon>Eukaryota</taxon>
        <taxon>Rhodophyta</taxon>
        <taxon>Florideophyceae</taxon>
        <taxon>Rhodymeniophycidae</taxon>
        <taxon>Gigartinales</taxon>
        <taxon>Gigartinaceae</taxon>
        <taxon>Chondrus</taxon>
    </lineage>
</organism>
<accession>R7QDX6</accession>
<reference evidence="6" key="1">
    <citation type="journal article" date="2013" name="Proc. Natl. Acad. Sci. U.S.A.">
        <title>Genome structure and metabolic features in the red seaweed Chondrus crispus shed light on evolution of the Archaeplastida.</title>
        <authorList>
            <person name="Collen J."/>
            <person name="Porcel B."/>
            <person name="Carre W."/>
            <person name="Ball S.G."/>
            <person name="Chaparro C."/>
            <person name="Tonon T."/>
            <person name="Barbeyron T."/>
            <person name="Michel G."/>
            <person name="Noel B."/>
            <person name="Valentin K."/>
            <person name="Elias M."/>
            <person name="Artiguenave F."/>
            <person name="Arun A."/>
            <person name="Aury J.M."/>
            <person name="Barbosa-Neto J.F."/>
            <person name="Bothwell J.H."/>
            <person name="Bouget F.Y."/>
            <person name="Brillet L."/>
            <person name="Cabello-Hurtado F."/>
            <person name="Capella-Gutierrez S."/>
            <person name="Charrier B."/>
            <person name="Cladiere L."/>
            <person name="Cock J.M."/>
            <person name="Coelho S.M."/>
            <person name="Colleoni C."/>
            <person name="Czjzek M."/>
            <person name="Da Silva C."/>
            <person name="Delage L."/>
            <person name="Denoeud F."/>
            <person name="Deschamps P."/>
            <person name="Dittami S.M."/>
            <person name="Gabaldon T."/>
            <person name="Gachon C.M."/>
            <person name="Groisillier A."/>
            <person name="Herve C."/>
            <person name="Jabbari K."/>
            <person name="Katinka M."/>
            <person name="Kloareg B."/>
            <person name="Kowalczyk N."/>
            <person name="Labadie K."/>
            <person name="Leblanc C."/>
            <person name="Lopez P.J."/>
            <person name="McLachlan D.H."/>
            <person name="Meslet-Cladiere L."/>
            <person name="Moustafa A."/>
            <person name="Nehr Z."/>
            <person name="Nyvall Collen P."/>
            <person name="Panaud O."/>
            <person name="Partensky F."/>
            <person name="Poulain J."/>
            <person name="Rensing S.A."/>
            <person name="Rousvoal S."/>
            <person name="Samson G."/>
            <person name="Symeonidi A."/>
            <person name="Weissenbach J."/>
            <person name="Zambounis A."/>
            <person name="Wincker P."/>
            <person name="Boyen C."/>
        </authorList>
    </citation>
    <scope>NUCLEOTIDE SEQUENCE [LARGE SCALE GENOMIC DNA]</scope>
    <source>
        <strain evidence="6">cv. Stackhouse</strain>
    </source>
</reference>
<dbReference type="OMA" id="MKVIASY"/>
<evidence type="ECO:0008006" key="7">
    <source>
        <dbReference type="Google" id="ProtNLM"/>
    </source>
</evidence>
<dbReference type="Gene3D" id="1.10.10.1410">
    <property type="match status" value="1"/>
</dbReference>
<dbReference type="Proteomes" id="UP000012073">
    <property type="component" value="Unassembled WGS sequence"/>
</dbReference>
<evidence type="ECO:0000256" key="1">
    <source>
        <dbReference type="ARBA" id="ARBA00005436"/>
    </source>
</evidence>
<keyword evidence="2" id="KW-0689">Ribosomal protein</keyword>
<dbReference type="InterPro" id="IPR044076">
    <property type="entry name" value="Ribosomal_P2"/>
</dbReference>
<feature type="region of interest" description="Disordered" evidence="4">
    <location>
        <begin position="60"/>
        <end position="106"/>
    </location>
</feature>
<comment type="similarity">
    <text evidence="1">Belongs to the eukaryotic ribosomal protein P1/P2 family.</text>
</comment>
<evidence type="ECO:0000256" key="3">
    <source>
        <dbReference type="ARBA" id="ARBA00023274"/>
    </source>
</evidence>
<name>R7QDX6_CHOCR</name>
<feature type="compositionally biased region" description="Acidic residues" evidence="4">
    <location>
        <begin position="84"/>
        <end position="106"/>
    </location>
</feature>
<proteinExistence type="inferred from homology"/>
<dbReference type="RefSeq" id="XP_005715470.1">
    <property type="nucleotide sequence ID" value="XM_005715413.1"/>
</dbReference>
<keyword evidence="6" id="KW-1185">Reference proteome</keyword>
<dbReference type="PANTHER" id="PTHR21141">
    <property type="entry name" value="60S ACIDIC RIBOSOMAL PROTEIN FAMILY MEMBER"/>
    <property type="match status" value="1"/>
</dbReference>
<dbReference type="AlphaFoldDB" id="R7QDX6"/>
<dbReference type="KEGG" id="ccp:CHC_T00003758001"/>
<evidence type="ECO:0000256" key="4">
    <source>
        <dbReference type="SAM" id="MobiDB-lite"/>
    </source>
</evidence>
<dbReference type="STRING" id="2769.R7QDX6"/>
<dbReference type="GeneID" id="17323186"/>
<dbReference type="Gramene" id="CDF35651">
    <property type="protein sequence ID" value="CDF35651"/>
    <property type="gene ID" value="CHC_T00003758001"/>
</dbReference>
<evidence type="ECO:0000313" key="5">
    <source>
        <dbReference type="EMBL" id="CDF35651.1"/>
    </source>
</evidence>
<dbReference type="PANTHER" id="PTHR21141:SF5">
    <property type="entry name" value="LARGE RIBOSOMAL SUBUNIT PROTEIN P2"/>
    <property type="match status" value="1"/>
</dbReference>
<dbReference type="InterPro" id="IPR027534">
    <property type="entry name" value="Ribosomal_P1/P2"/>
</dbReference>
<protein>
    <recommendedName>
        <fullName evidence="7">60S acidic ribosomal protein P2</fullName>
    </recommendedName>
</protein>
<dbReference type="Pfam" id="PF00428">
    <property type="entry name" value="Ribosomal_60s"/>
    <property type="match status" value="1"/>
</dbReference>
<evidence type="ECO:0000313" key="6">
    <source>
        <dbReference type="Proteomes" id="UP000012073"/>
    </source>
</evidence>
<dbReference type="InterPro" id="IPR038716">
    <property type="entry name" value="P1/P2_N_sf"/>
</dbReference>
<dbReference type="HAMAP" id="MF_01478">
    <property type="entry name" value="Ribosomal_L12_arch"/>
    <property type="match status" value="1"/>
</dbReference>
<dbReference type="GO" id="GO:0022625">
    <property type="term" value="C:cytosolic large ribosomal subunit"/>
    <property type="evidence" value="ECO:0007669"/>
    <property type="project" value="InterPro"/>
</dbReference>
<gene>
    <name evidence="5" type="ORF">CHC_T00003758001</name>
</gene>
<dbReference type="CDD" id="cd05833">
    <property type="entry name" value="Ribosomal_P2"/>
    <property type="match status" value="1"/>
</dbReference>
<dbReference type="GO" id="GO:0002182">
    <property type="term" value="P:cytoplasmic translational elongation"/>
    <property type="evidence" value="ECO:0007669"/>
    <property type="project" value="InterPro"/>
</dbReference>
<dbReference type="PhylomeDB" id="R7QDX6"/>
<dbReference type="GO" id="GO:0003735">
    <property type="term" value="F:structural constituent of ribosome"/>
    <property type="evidence" value="ECO:0007669"/>
    <property type="project" value="InterPro"/>
</dbReference>
<dbReference type="EMBL" id="HG001739">
    <property type="protein sequence ID" value="CDF35651.1"/>
    <property type="molecule type" value="Genomic_DNA"/>
</dbReference>
<sequence>MKYLGAYMLAVLGGNASPSGDDIKKILSSAGVDIDDTVLSRVLGELEGKDVMQVIEEGKSKLSSVPSGGAAAGATGGAAAEDAPAAEEEKEESEEEEEEMDFDLFD</sequence>
<evidence type="ECO:0000256" key="2">
    <source>
        <dbReference type="ARBA" id="ARBA00022980"/>
    </source>
</evidence>
<dbReference type="OrthoDB" id="1227494at2759"/>
<keyword evidence="3" id="KW-0687">Ribonucleoprotein</keyword>
<dbReference type="FunFam" id="1.10.10.1410:FF:000002">
    <property type="entry name" value="60S acidic ribosomal protein P2"/>
    <property type="match status" value="1"/>
</dbReference>